<evidence type="ECO:0000259" key="1">
    <source>
        <dbReference type="PROSITE" id="PS50887"/>
    </source>
</evidence>
<name>A0A0W8G2G4_9ZZZZ</name>
<dbReference type="EMBL" id="LNQE01000343">
    <property type="protein sequence ID" value="KUG27293.1"/>
    <property type="molecule type" value="Genomic_DNA"/>
</dbReference>
<dbReference type="PROSITE" id="PS50887">
    <property type="entry name" value="GGDEF"/>
    <property type="match status" value="1"/>
</dbReference>
<dbReference type="Gene3D" id="3.30.70.270">
    <property type="match status" value="1"/>
</dbReference>
<dbReference type="GO" id="GO:0043709">
    <property type="term" value="P:cell adhesion involved in single-species biofilm formation"/>
    <property type="evidence" value="ECO:0007669"/>
    <property type="project" value="TreeGrafter"/>
</dbReference>
<organism evidence="2">
    <name type="scientific">hydrocarbon metagenome</name>
    <dbReference type="NCBI Taxonomy" id="938273"/>
    <lineage>
        <taxon>unclassified sequences</taxon>
        <taxon>metagenomes</taxon>
        <taxon>ecological metagenomes</taxon>
    </lineage>
</organism>
<dbReference type="AlphaFoldDB" id="A0A0W8G2G4"/>
<dbReference type="SMART" id="SM00267">
    <property type="entry name" value="GGDEF"/>
    <property type="match status" value="1"/>
</dbReference>
<dbReference type="CDD" id="cd01949">
    <property type="entry name" value="GGDEF"/>
    <property type="match status" value="1"/>
</dbReference>
<sequence>MAGRLRRVPGEAPMKLPYRDRESRLAELLRHVPQTHHAAVLRGIETLCTEQTAGLAHDRRVLEDEAALLRTKVAKLAETRRRLLEHNRRDAASFRKFRQAIKHSRTMHSLEHLPALLPQLKEALGVSEIGLVLSSEDFAEFLPDPFPCGRAVPAATLEHEICRLCQATPPRPFLGLTRRMPRLEFFLPQETAAANALLDGSCFVCGLKDKFRRDRLAGAVAFFDPAPGRYTPDKATDYLEHFCEILAADLINVRDHEKLDREKVIDELTGAPNRAYLTRHAPRMLEFSGRKGFPVCALFIDLDKFKSINDTLGHAAGDLVLMAVAARLKESMRRYDIFARLGGDEFVAILPDTDMAEAADMAARIARAVADLDVARAAGLDTRLGLSASVGLARLEPGDDLDTLIRRADADMYAVKRGDTSPDSPA</sequence>
<dbReference type="Pfam" id="PF00990">
    <property type="entry name" value="GGDEF"/>
    <property type="match status" value="1"/>
</dbReference>
<dbReference type="PANTHER" id="PTHR45138:SF9">
    <property type="entry name" value="DIGUANYLATE CYCLASE DGCM-RELATED"/>
    <property type="match status" value="1"/>
</dbReference>
<dbReference type="InterPro" id="IPR043128">
    <property type="entry name" value="Rev_trsase/Diguanyl_cyclase"/>
</dbReference>
<dbReference type="InterPro" id="IPR029016">
    <property type="entry name" value="GAF-like_dom_sf"/>
</dbReference>
<dbReference type="PANTHER" id="PTHR45138">
    <property type="entry name" value="REGULATORY COMPONENTS OF SENSORY TRANSDUCTION SYSTEM"/>
    <property type="match status" value="1"/>
</dbReference>
<dbReference type="Gene3D" id="3.30.450.40">
    <property type="match status" value="1"/>
</dbReference>
<evidence type="ECO:0000313" key="2">
    <source>
        <dbReference type="EMBL" id="KUG27293.1"/>
    </source>
</evidence>
<dbReference type="InterPro" id="IPR029787">
    <property type="entry name" value="Nucleotide_cyclase"/>
</dbReference>
<proteinExistence type="predicted"/>
<dbReference type="GO" id="GO:0005886">
    <property type="term" value="C:plasma membrane"/>
    <property type="evidence" value="ECO:0007669"/>
    <property type="project" value="TreeGrafter"/>
</dbReference>
<dbReference type="InterPro" id="IPR050469">
    <property type="entry name" value="Diguanylate_Cyclase"/>
</dbReference>
<dbReference type="SUPFAM" id="SSF55073">
    <property type="entry name" value="Nucleotide cyclase"/>
    <property type="match status" value="1"/>
</dbReference>
<dbReference type="NCBIfam" id="TIGR00254">
    <property type="entry name" value="GGDEF"/>
    <property type="match status" value="1"/>
</dbReference>
<dbReference type="GO" id="GO:1902201">
    <property type="term" value="P:negative regulation of bacterial-type flagellum-dependent cell motility"/>
    <property type="evidence" value="ECO:0007669"/>
    <property type="project" value="TreeGrafter"/>
</dbReference>
<reference evidence="2" key="1">
    <citation type="journal article" date="2015" name="Proc. Natl. Acad. Sci. U.S.A.">
        <title>Networks of energetic and metabolic interactions define dynamics in microbial communities.</title>
        <authorList>
            <person name="Embree M."/>
            <person name="Liu J.K."/>
            <person name="Al-Bassam M.M."/>
            <person name="Zengler K."/>
        </authorList>
    </citation>
    <scope>NUCLEOTIDE SEQUENCE</scope>
</reference>
<comment type="caution">
    <text evidence="2">The sequence shown here is derived from an EMBL/GenBank/DDBJ whole genome shotgun (WGS) entry which is preliminary data.</text>
</comment>
<protein>
    <recommendedName>
        <fullName evidence="1">GGDEF domain-containing protein</fullName>
    </recommendedName>
</protein>
<accession>A0A0W8G2G4</accession>
<gene>
    <name evidence="2" type="ORF">ASZ90_002851</name>
</gene>
<dbReference type="InterPro" id="IPR000160">
    <property type="entry name" value="GGDEF_dom"/>
</dbReference>
<feature type="domain" description="GGDEF" evidence="1">
    <location>
        <begin position="293"/>
        <end position="426"/>
    </location>
</feature>
<dbReference type="GO" id="GO:0052621">
    <property type="term" value="F:diguanylate cyclase activity"/>
    <property type="evidence" value="ECO:0007669"/>
    <property type="project" value="TreeGrafter"/>
</dbReference>